<dbReference type="InterPro" id="IPR004245">
    <property type="entry name" value="DUF229"/>
</dbReference>
<keyword evidence="2" id="KW-1185">Reference proteome</keyword>
<protein>
    <submittedName>
        <fullName evidence="1">Uncharacterized protein</fullName>
    </submittedName>
</protein>
<reference evidence="1 2" key="1">
    <citation type="submission" date="2015-09" db="EMBL/GenBank/DDBJ databases">
        <title>Draft genome of the parasitic nematode Teladorsagia circumcincta isolate WARC Sus (inbred).</title>
        <authorList>
            <person name="Mitreva M."/>
        </authorList>
    </citation>
    <scope>NUCLEOTIDE SEQUENCE [LARGE SCALE GENOMIC DNA]</scope>
    <source>
        <strain evidence="1 2">S</strain>
    </source>
</reference>
<dbReference type="PANTHER" id="PTHR10974">
    <property type="entry name" value="FI08016P-RELATED"/>
    <property type="match status" value="1"/>
</dbReference>
<dbReference type="EMBL" id="KZ353720">
    <property type="protein sequence ID" value="PIO61371.1"/>
    <property type="molecule type" value="Genomic_DNA"/>
</dbReference>
<evidence type="ECO:0000313" key="2">
    <source>
        <dbReference type="Proteomes" id="UP000230423"/>
    </source>
</evidence>
<gene>
    <name evidence="1" type="ORF">TELCIR_17107</name>
</gene>
<dbReference type="PANTHER" id="PTHR10974:SF4">
    <property type="entry name" value="PROTEIN CBG09258"/>
    <property type="match status" value="1"/>
</dbReference>
<sequence length="341" mass="38858">MSSVSLDLVYLDTFEINKVQTYAERPRSWLIVVFILAASIYFYNNHKFLTYVYTADSFERFYLANPPAVVTSMMENECKWPVLELGAVFPSPNFARSRNIKCNAVMNPLASLDEIGQLELSQPVLGGDLAAETNISCYYHVLVNNTVGDVIVGEAIKIEFNEPKRIRHDQFVVRCHRDSPTKDVVYDKAFVNVPMPNGPASEPKFVENDPEQPSIALLMFDSVSLNHFKRSMPRTATFLVDNDFFTFNMYNEMTDNSEENLLSILSGGDDGVEKRAFLWDKMRDRKCLTYMSEEVGDFPSLLGNMSIEVEHDLRPFYKYSQRSTKEHCTPDGRVGLVAIKV</sequence>
<dbReference type="GO" id="GO:0005615">
    <property type="term" value="C:extracellular space"/>
    <property type="evidence" value="ECO:0007669"/>
    <property type="project" value="TreeGrafter"/>
</dbReference>
<name>A0A2G9TTN5_TELCI</name>
<proteinExistence type="predicted"/>
<dbReference type="Proteomes" id="UP000230423">
    <property type="component" value="Unassembled WGS sequence"/>
</dbReference>
<dbReference type="Pfam" id="PF02995">
    <property type="entry name" value="DUF229"/>
    <property type="match status" value="1"/>
</dbReference>
<evidence type="ECO:0000313" key="1">
    <source>
        <dbReference type="EMBL" id="PIO61371.1"/>
    </source>
</evidence>
<dbReference type="AlphaFoldDB" id="A0A2G9TTN5"/>
<dbReference type="OrthoDB" id="413313at2759"/>
<organism evidence="1 2">
    <name type="scientific">Teladorsagia circumcincta</name>
    <name type="common">Brown stomach worm</name>
    <name type="synonym">Ostertagia circumcincta</name>
    <dbReference type="NCBI Taxonomy" id="45464"/>
    <lineage>
        <taxon>Eukaryota</taxon>
        <taxon>Metazoa</taxon>
        <taxon>Ecdysozoa</taxon>
        <taxon>Nematoda</taxon>
        <taxon>Chromadorea</taxon>
        <taxon>Rhabditida</taxon>
        <taxon>Rhabditina</taxon>
        <taxon>Rhabditomorpha</taxon>
        <taxon>Strongyloidea</taxon>
        <taxon>Trichostrongylidae</taxon>
        <taxon>Teladorsagia</taxon>
    </lineage>
</organism>
<accession>A0A2G9TTN5</accession>